<feature type="site" description="Important for substrate specificity" evidence="4">
    <location>
        <position position="11"/>
    </location>
</feature>
<keyword evidence="3 4" id="KW-0546">Nucleotide metabolism</keyword>
<comment type="caution">
    <text evidence="5">The sequence shown here is derived from an EMBL/GenBank/DDBJ whole genome shotgun (WGS) entry which is preliminary data.</text>
</comment>
<evidence type="ECO:0000313" key="5">
    <source>
        <dbReference type="EMBL" id="PLW87110.1"/>
    </source>
</evidence>
<keyword evidence="6" id="KW-1185">Reference proteome</keyword>
<dbReference type="InterPro" id="IPR003697">
    <property type="entry name" value="Maf-like"/>
</dbReference>
<keyword evidence="2 4" id="KW-0378">Hydrolase</keyword>
<comment type="catalytic activity">
    <reaction evidence="4">
        <text>dTTP + H2O = dTMP + diphosphate + H(+)</text>
        <dbReference type="Rhea" id="RHEA:28534"/>
        <dbReference type="ChEBI" id="CHEBI:15377"/>
        <dbReference type="ChEBI" id="CHEBI:15378"/>
        <dbReference type="ChEBI" id="CHEBI:33019"/>
        <dbReference type="ChEBI" id="CHEBI:37568"/>
        <dbReference type="ChEBI" id="CHEBI:63528"/>
        <dbReference type="EC" id="3.6.1.9"/>
    </reaction>
</comment>
<dbReference type="GO" id="GO:0047429">
    <property type="term" value="F:nucleoside triphosphate diphosphatase activity"/>
    <property type="evidence" value="ECO:0007669"/>
    <property type="project" value="UniProtKB-EC"/>
</dbReference>
<dbReference type="HAMAP" id="MF_00528">
    <property type="entry name" value="Maf"/>
    <property type="match status" value="1"/>
</dbReference>
<accession>A0AAP8MG22</accession>
<comment type="subcellular location">
    <subcellularLocation>
        <location evidence="4">Cytoplasm</location>
    </subcellularLocation>
</comment>
<evidence type="ECO:0000256" key="2">
    <source>
        <dbReference type="ARBA" id="ARBA00022801"/>
    </source>
</evidence>
<dbReference type="GO" id="GO:0005737">
    <property type="term" value="C:cytoplasm"/>
    <property type="evidence" value="ECO:0007669"/>
    <property type="project" value="UniProtKB-SubCell"/>
</dbReference>
<dbReference type="PANTHER" id="PTHR43213">
    <property type="entry name" value="BIFUNCTIONAL DTTP/UTP PYROPHOSPHATASE/METHYLTRANSFERASE PROTEIN-RELATED"/>
    <property type="match status" value="1"/>
</dbReference>
<dbReference type="Gene3D" id="3.90.950.10">
    <property type="match status" value="1"/>
</dbReference>
<dbReference type="RefSeq" id="WP_084200768.1">
    <property type="nucleotide sequence ID" value="NZ_BMYL01000001.1"/>
</dbReference>
<gene>
    <name evidence="5" type="ORF">C0029_00475</name>
</gene>
<reference evidence="5 6" key="1">
    <citation type="submission" date="2018-01" db="EMBL/GenBank/DDBJ databases">
        <title>The draft genome sequence of Halioglobus japonicus S1-36.</title>
        <authorList>
            <person name="Du Z.-J."/>
            <person name="Shi M.-J."/>
        </authorList>
    </citation>
    <scope>NUCLEOTIDE SEQUENCE [LARGE SCALE GENOMIC DNA]</scope>
    <source>
        <strain evidence="5 6">S1-36</strain>
    </source>
</reference>
<comment type="caution">
    <text evidence="4">Lacks conserved residue(s) required for the propagation of feature annotation.</text>
</comment>
<dbReference type="InterPro" id="IPR029001">
    <property type="entry name" value="ITPase-like_fam"/>
</dbReference>
<organism evidence="5 6">
    <name type="scientific">Halioglobus japonicus</name>
    <dbReference type="NCBI Taxonomy" id="930805"/>
    <lineage>
        <taxon>Bacteria</taxon>
        <taxon>Pseudomonadati</taxon>
        <taxon>Pseudomonadota</taxon>
        <taxon>Gammaproteobacteria</taxon>
        <taxon>Cellvibrionales</taxon>
        <taxon>Halieaceae</taxon>
        <taxon>Halioglobus</taxon>
    </lineage>
</organism>
<dbReference type="NCBIfam" id="TIGR00172">
    <property type="entry name" value="maf"/>
    <property type="match status" value="1"/>
</dbReference>
<comment type="cofactor">
    <cofactor evidence="1 4">
        <name>a divalent metal cation</name>
        <dbReference type="ChEBI" id="CHEBI:60240"/>
    </cofactor>
</comment>
<dbReference type="EMBL" id="PKUR01000001">
    <property type="protein sequence ID" value="PLW87110.1"/>
    <property type="molecule type" value="Genomic_DNA"/>
</dbReference>
<name>A0AAP8MG22_9GAMM</name>
<feature type="site" description="Important for substrate specificity" evidence="4">
    <location>
        <position position="71"/>
    </location>
</feature>
<dbReference type="PANTHER" id="PTHR43213:SF5">
    <property type="entry name" value="BIFUNCTIONAL DTTP_UTP PYROPHOSPHATASE_METHYLTRANSFERASE PROTEIN-RELATED"/>
    <property type="match status" value="1"/>
</dbReference>
<comment type="function">
    <text evidence="4">Nucleoside triphosphate pyrophosphatase that hydrolyzes dTTP and UTP. May have a dual role in cell division arrest and in preventing the incorporation of modified nucleotides into cellular nucleic acids.</text>
</comment>
<comment type="similarity">
    <text evidence="4">Belongs to the Maf family. YhdE subfamily.</text>
</comment>
<dbReference type="EC" id="3.6.1.9" evidence="4"/>
<feature type="site" description="Important for substrate specificity" evidence="4">
    <location>
        <position position="154"/>
    </location>
</feature>
<dbReference type="SUPFAM" id="SSF52972">
    <property type="entry name" value="ITPase-like"/>
    <property type="match status" value="1"/>
</dbReference>
<dbReference type="KEGG" id="hja:BST95_17750"/>
<evidence type="ECO:0000256" key="1">
    <source>
        <dbReference type="ARBA" id="ARBA00001968"/>
    </source>
</evidence>
<feature type="active site" description="Proton acceptor" evidence="4">
    <location>
        <position position="70"/>
    </location>
</feature>
<sequence>MRLLLASASPRRRELLAQLGVQFDLESADIDETVNVGEKPADYVLRMAREKAAAVAGRHTGEALAVLAADTSVVIEDDVLGKPVDHFDGLAMLARLSGRWHSVMTAVCLCCEDGQSEEILVETRVRFGQLTRAQCEAYLATDEPWDKAGGYGIQGLAGAFVSSIEGSYSNVVGLPLHETWQLLAAAGVTTRLERTEDMGGSE</sequence>
<dbReference type="CDD" id="cd00555">
    <property type="entry name" value="Maf"/>
    <property type="match status" value="1"/>
</dbReference>
<comment type="catalytic activity">
    <reaction evidence="4">
        <text>UTP + H2O = UMP + diphosphate + H(+)</text>
        <dbReference type="Rhea" id="RHEA:29395"/>
        <dbReference type="ChEBI" id="CHEBI:15377"/>
        <dbReference type="ChEBI" id="CHEBI:15378"/>
        <dbReference type="ChEBI" id="CHEBI:33019"/>
        <dbReference type="ChEBI" id="CHEBI:46398"/>
        <dbReference type="ChEBI" id="CHEBI:57865"/>
        <dbReference type="EC" id="3.6.1.9"/>
    </reaction>
</comment>
<keyword evidence="4" id="KW-0963">Cytoplasm</keyword>
<protein>
    <recommendedName>
        <fullName evidence="4">dTTP/UTP pyrophosphatase</fullName>
        <shortName evidence="4">dTTPase/UTPase</shortName>
        <ecNumber evidence="4">3.6.1.9</ecNumber>
    </recommendedName>
    <alternativeName>
        <fullName evidence="4">Nucleoside triphosphate pyrophosphatase</fullName>
    </alternativeName>
    <alternativeName>
        <fullName evidence="4">Nucleotide pyrophosphatase</fullName>
        <shortName evidence="4">Nucleotide PPase</shortName>
    </alternativeName>
</protein>
<evidence type="ECO:0000256" key="3">
    <source>
        <dbReference type="ARBA" id="ARBA00023080"/>
    </source>
</evidence>
<evidence type="ECO:0000256" key="4">
    <source>
        <dbReference type="HAMAP-Rule" id="MF_00528"/>
    </source>
</evidence>
<dbReference type="PIRSF" id="PIRSF006305">
    <property type="entry name" value="Maf"/>
    <property type="match status" value="1"/>
</dbReference>
<proteinExistence type="inferred from homology"/>
<dbReference type="Pfam" id="PF02545">
    <property type="entry name" value="Maf"/>
    <property type="match status" value="1"/>
</dbReference>
<dbReference type="GO" id="GO:0009117">
    <property type="term" value="P:nucleotide metabolic process"/>
    <property type="evidence" value="ECO:0007669"/>
    <property type="project" value="UniProtKB-KW"/>
</dbReference>
<dbReference type="Proteomes" id="UP000235162">
    <property type="component" value="Unassembled WGS sequence"/>
</dbReference>
<dbReference type="AlphaFoldDB" id="A0AAP8MG22"/>
<evidence type="ECO:0000313" key="6">
    <source>
        <dbReference type="Proteomes" id="UP000235162"/>
    </source>
</evidence>